<dbReference type="Proteomes" id="UP001069090">
    <property type="component" value="Unassembled WGS sequence"/>
</dbReference>
<evidence type="ECO:0000256" key="1">
    <source>
        <dbReference type="SAM" id="SignalP"/>
    </source>
</evidence>
<evidence type="ECO:0000313" key="3">
    <source>
        <dbReference type="Proteomes" id="UP001069090"/>
    </source>
</evidence>
<gene>
    <name evidence="2" type="ORF">O0V09_08280</name>
</gene>
<feature type="signal peptide" evidence="1">
    <location>
        <begin position="1"/>
        <end position="23"/>
    </location>
</feature>
<protein>
    <submittedName>
        <fullName evidence="2">TIGR03759 family integrating conjugative element protein</fullName>
    </submittedName>
</protein>
<dbReference type="AlphaFoldDB" id="A0A9J6RLW9"/>
<sequence>MNHQRTLAIGLILLLSISGAAIADTNEVLTHTSQTPGAETPISRTIELQTLAKRWGLDQEEYQRYLDLMRGPLGKWNPDLDPLLALGMFAESPQEEQRYAELYAQQEFDLTGRTLRFQQAYRAAFERLFPNAKMLDHRLLAPYFAHQQQKSAMKDAKRLAQKRFVDGDRLLLFVPPNCRECLPVINRLMGLLSSAQQSGVDVYVRDAQDDEAVRAWANAHAIKTAWFDGGHLTLNRDDGLLQRLKSQSTVSTADAMPIFLKRNGRFFQLSRESLGL</sequence>
<accession>A0A9J6RLW9</accession>
<dbReference type="NCBIfam" id="TIGR03759">
    <property type="entry name" value="conj_TIGR03759"/>
    <property type="match status" value="1"/>
</dbReference>
<keyword evidence="1" id="KW-0732">Signal</keyword>
<name>A0A9J6RLW9_9GAMM</name>
<dbReference type="EMBL" id="JAPTGG010000005">
    <property type="protein sequence ID" value="MCZ0865192.1"/>
    <property type="molecule type" value="Genomic_DNA"/>
</dbReference>
<comment type="caution">
    <text evidence="2">The sequence shown here is derived from an EMBL/GenBank/DDBJ whole genome shotgun (WGS) entry which is preliminary data.</text>
</comment>
<dbReference type="InterPro" id="IPR022293">
    <property type="entry name" value="Integrating-conj_element"/>
</dbReference>
<evidence type="ECO:0000313" key="2">
    <source>
        <dbReference type="EMBL" id="MCZ0865192.1"/>
    </source>
</evidence>
<reference evidence="2 3" key="1">
    <citation type="submission" date="2022-12" db="EMBL/GenBank/DDBJ databases">
        <title>Dasania phycosphaerae sp. nov., isolated from particulate material of the south coast of Korea.</title>
        <authorList>
            <person name="Jiang Y."/>
        </authorList>
    </citation>
    <scope>NUCLEOTIDE SEQUENCE [LARGE SCALE GENOMIC DNA]</scope>
    <source>
        <strain evidence="2 3">GY-19</strain>
    </source>
</reference>
<dbReference type="RefSeq" id="WP_096910816.1">
    <property type="nucleotide sequence ID" value="NZ_JAPTGG010000005.1"/>
</dbReference>
<keyword evidence="3" id="KW-1185">Reference proteome</keyword>
<organism evidence="2 3">
    <name type="scientific">Dasania phycosphaerae</name>
    <dbReference type="NCBI Taxonomy" id="2950436"/>
    <lineage>
        <taxon>Bacteria</taxon>
        <taxon>Pseudomonadati</taxon>
        <taxon>Pseudomonadota</taxon>
        <taxon>Gammaproteobacteria</taxon>
        <taxon>Cellvibrionales</taxon>
        <taxon>Spongiibacteraceae</taxon>
        <taxon>Dasania</taxon>
    </lineage>
</organism>
<feature type="chain" id="PRO_5039949038" evidence="1">
    <location>
        <begin position="24"/>
        <end position="276"/>
    </location>
</feature>
<proteinExistence type="predicted"/>